<feature type="region of interest" description="Disordered" evidence="2">
    <location>
        <begin position="275"/>
        <end position="294"/>
    </location>
</feature>
<dbReference type="EMBL" id="LDAU01000185">
    <property type="protein sequence ID" value="KRX00525.1"/>
    <property type="molecule type" value="Genomic_DNA"/>
</dbReference>
<keyword evidence="3" id="KW-0812">Transmembrane</keyword>
<evidence type="ECO:0000256" key="1">
    <source>
        <dbReference type="SAM" id="Coils"/>
    </source>
</evidence>
<comment type="caution">
    <text evidence="4">The sequence shown here is derived from an EMBL/GenBank/DDBJ whole genome shotgun (WGS) entry which is preliminary data.</text>
</comment>
<name>A0A0V0QEA7_PSEPJ</name>
<feature type="compositionally biased region" description="Acidic residues" evidence="2">
    <location>
        <begin position="944"/>
        <end position="954"/>
    </location>
</feature>
<evidence type="ECO:0000313" key="4">
    <source>
        <dbReference type="EMBL" id="KRX00525.1"/>
    </source>
</evidence>
<proteinExistence type="predicted"/>
<dbReference type="Proteomes" id="UP000054937">
    <property type="component" value="Unassembled WGS sequence"/>
</dbReference>
<sequence length="1442" mass="170400">MQKDQEEAEEKQIAQKKLYQDKIPPPKIITFQNNTNSKFEKRYWFNGLAVIVFILEAVSLGDMITDLYLLSKLVVTNNPGWATSLCLCMLNPYLIMYAPLVSYLIRKNIFKGRFGQFFGLIFLTILSMIFILLLDILSAIFSLIGNIISPFYKGSGDDLLEIIFRKVGFSTMDIIGIRKLRSISQLLFETSLQLLLQLRMLQYKDIAESFGVNINALLLSLQFALLHFFIEGTVLILESTAFKANFTSYLSTCLNGRLLWIPFIDLMMYPEKQNKDEQPKQIKQQKQITNEKDEKNKDDKINIYLKNQQKDLVIDMEQLNLNQNLSNQVSLIEINNYRKVSGNSEISYAVFGQKLPFINMNFKSKDEVKNEDLDKDKKEQNQQQIIKKFGFKVISFQKSEVKIGLCHAEILKKENNNNQQSDYGFYTLSSNREAHNFNYEKETSGFYTLAPFDYYEGDEIMCEYNPIYGSIKYTYLKTFETFTLNQISVVEQHPLYICCILGEGNSVEILDEQQISQRFENMKKIQFNFDDIYVKLFKKFKNKIDYIFSDETLTKMSYQIFDLPEENDVKDRKNIIIVDESVKNVSIQTLFTFIIFSNKRIWLNYQRAEIANILNLDKTFDHQFVSSYYQYIKSYILPVILGVNPWGEFKIRLLLELFSSDQQIVIDQSILNRLEITCLNLEKYHNIVIQQNQLENIITSKNQLSNLQAKNLQISLQQIRDYEIVFLGGIIKNLTTKKQQHKQLEEQLNSIDINDFILPCLYSKRFDKIKNVELHFNQISLKNFIKNFDNLYKQKLEDKIGQLTINIQDYFEFTKDIEKICITLLKNKNLTQFVLKIQDNFQFSYIDNKIIIEFIKQYQAQDDQSIDFNLFIESLQNNKQWENIVDLKIIFNNQTDFSQKQQSKIQNLIKLVQKQKENIKELSIIFQKTSITQPENQSSHNIDDDYENSDESESESVSVSESDSYDEENNNNQIKKKNKNIQDTNELLIFQKFSTLETINQLIKTCENLYYINFKIESQIQIIMNKKKFELNMMKKNQAQIKETLSLIYSLQNWNQIDYIKIFYEMEQISDQNKQIFNDLNQVTQNIKKLSIDIKIQQVQEAEQIENLFKNLIEKCSNLEELNLILGYLETTFDYSQKHLQLNIYAQNTFNFMNIIKPLFKTNFFNQIESLDYQLLNDKFLQFKKQLAKQPQLQKQSQKKIKTEIQSDFLTYFLPFTKQLSSIQLNFALNFPEEEQQMYKDLQNRTSILLKDTQNIQKLQINYAGYFFIKLDNNKLEITNQEDCAFNLVSPLTNIFQNFNCWKEVQKIQIILKSHLVSPMLKSLVQQSKIHFNRNDLQYFSLNLNLIQNHQVSQEFYDLCDEIIQPLKTIEEFNYSIDKFQFKKSFKKCVLQISDNLNFDYSKTVQNIQNSEIFKDCSILVYDLIKLNIINEKCKKMYSNNL</sequence>
<dbReference type="InParanoid" id="A0A0V0QEA7"/>
<reference evidence="4 5" key="1">
    <citation type="journal article" date="2015" name="Sci. Rep.">
        <title>Genome of the facultative scuticociliatosis pathogen Pseudocohnilembus persalinus provides insight into its virulence through horizontal gene transfer.</title>
        <authorList>
            <person name="Xiong J."/>
            <person name="Wang G."/>
            <person name="Cheng J."/>
            <person name="Tian M."/>
            <person name="Pan X."/>
            <person name="Warren A."/>
            <person name="Jiang C."/>
            <person name="Yuan D."/>
            <person name="Miao W."/>
        </authorList>
    </citation>
    <scope>NUCLEOTIDE SEQUENCE [LARGE SCALE GENOMIC DNA]</scope>
    <source>
        <strain evidence="4">36N120E</strain>
    </source>
</reference>
<feature type="transmembrane region" description="Helical" evidence="3">
    <location>
        <begin position="117"/>
        <end position="144"/>
    </location>
</feature>
<keyword evidence="5" id="KW-1185">Reference proteome</keyword>
<accession>A0A0V0QEA7</accession>
<feature type="coiled-coil region" evidence="1">
    <location>
        <begin position="1066"/>
        <end position="1122"/>
    </location>
</feature>
<feature type="coiled-coil region" evidence="1">
    <location>
        <begin position="898"/>
        <end position="925"/>
    </location>
</feature>
<keyword evidence="3" id="KW-1133">Transmembrane helix</keyword>
<organism evidence="4 5">
    <name type="scientific">Pseudocohnilembus persalinus</name>
    <name type="common">Ciliate</name>
    <dbReference type="NCBI Taxonomy" id="266149"/>
    <lineage>
        <taxon>Eukaryota</taxon>
        <taxon>Sar</taxon>
        <taxon>Alveolata</taxon>
        <taxon>Ciliophora</taxon>
        <taxon>Intramacronucleata</taxon>
        <taxon>Oligohymenophorea</taxon>
        <taxon>Scuticociliatia</taxon>
        <taxon>Philasterida</taxon>
        <taxon>Pseudocohnilembidae</taxon>
        <taxon>Pseudocohnilembus</taxon>
    </lineage>
</organism>
<evidence type="ECO:0000256" key="3">
    <source>
        <dbReference type="SAM" id="Phobius"/>
    </source>
</evidence>
<keyword evidence="3" id="KW-0472">Membrane</keyword>
<dbReference type="OMA" id="WFLISIN"/>
<feature type="transmembrane region" description="Helical" evidence="3">
    <location>
        <begin position="81"/>
        <end position="105"/>
    </location>
</feature>
<feature type="region of interest" description="Disordered" evidence="2">
    <location>
        <begin position="935"/>
        <end position="977"/>
    </location>
</feature>
<feature type="transmembrane region" description="Helical" evidence="3">
    <location>
        <begin position="43"/>
        <end position="61"/>
    </location>
</feature>
<keyword evidence="1" id="KW-0175">Coiled coil</keyword>
<evidence type="ECO:0000313" key="5">
    <source>
        <dbReference type="Proteomes" id="UP000054937"/>
    </source>
</evidence>
<evidence type="ECO:0000256" key="2">
    <source>
        <dbReference type="SAM" id="MobiDB-lite"/>
    </source>
</evidence>
<gene>
    <name evidence="4" type="ORF">PPERSA_04546</name>
</gene>
<protein>
    <submittedName>
        <fullName evidence="4">Uncharacterized protein</fullName>
    </submittedName>
</protein>